<gene>
    <name evidence="1" type="ORF">R3P94_12785</name>
    <name evidence="2" type="ORF">R3Q15_08910</name>
</gene>
<evidence type="ECO:0000313" key="3">
    <source>
        <dbReference type="Proteomes" id="UP001185779"/>
    </source>
</evidence>
<organism evidence="2 4">
    <name type="scientific">Gordonia amicalis</name>
    <dbReference type="NCBI Taxonomy" id="89053"/>
    <lineage>
        <taxon>Bacteria</taxon>
        <taxon>Bacillati</taxon>
        <taxon>Actinomycetota</taxon>
        <taxon>Actinomycetes</taxon>
        <taxon>Mycobacteriales</taxon>
        <taxon>Gordoniaceae</taxon>
        <taxon>Gordonia</taxon>
    </lineage>
</organism>
<dbReference type="RefSeq" id="WP_157753359.1">
    <property type="nucleotide sequence ID" value="NZ_JAPWIL010000034.1"/>
</dbReference>
<reference evidence="2 3" key="1">
    <citation type="submission" date="2023-10" db="EMBL/GenBank/DDBJ databases">
        <title>Development of a sustainable strategy for remediation of hydrocarbon-contaminated territories based on the waste exchange concept.</title>
        <authorList>
            <person name="Krivoruchko A."/>
        </authorList>
    </citation>
    <scope>NUCLEOTIDE SEQUENCE</scope>
    <source>
        <strain evidence="1 3">IEGM 1266</strain>
        <strain evidence="2">IEGM 1279</strain>
    </source>
</reference>
<evidence type="ECO:0000313" key="2">
    <source>
        <dbReference type="EMBL" id="MDV6312009.1"/>
    </source>
</evidence>
<comment type="caution">
    <text evidence="2">The sequence shown here is derived from an EMBL/GenBank/DDBJ whole genome shotgun (WGS) entry which is preliminary data.</text>
</comment>
<dbReference type="EMBL" id="JAWLKI010000012">
    <property type="protein sequence ID" value="MDV6308180.1"/>
    <property type="molecule type" value="Genomic_DNA"/>
</dbReference>
<proteinExistence type="predicted"/>
<evidence type="ECO:0008006" key="5">
    <source>
        <dbReference type="Google" id="ProtNLM"/>
    </source>
</evidence>
<dbReference type="Proteomes" id="UP001185779">
    <property type="component" value="Unassembled WGS sequence"/>
</dbReference>
<name>A0AAE4R2H1_9ACTN</name>
<dbReference type="EMBL" id="JAWLKH010000007">
    <property type="protein sequence ID" value="MDV6312009.1"/>
    <property type="molecule type" value="Genomic_DNA"/>
</dbReference>
<dbReference type="AlphaFoldDB" id="A0AAE4R2H1"/>
<evidence type="ECO:0000313" key="4">
    <source>
        <dbReference type="Proteomes" id="UP001185922"/>
    </source>
</evidence>
<evidence type="ECO:0000313" key="1">
    <source>
        <dbReference type="EMBL" id="MDV6308180.1"/>
    </source>
</evidence>
<protein>
    <recommendedName>
        <fullName evidence="5">Zinc-finger domain-containing protein</fullName>
    </recommendedName>
</protein>
<accession>A0AAE4R2H1</accession>
<dbReference type="Proteomes" id="UP001185922">
    <property type="component" value="Unassembled WGS sequence"/>
</dbReference>
<sequence length="57" mass="6443">MNVLHIFQRADLELAESTGVEVPAVCGAWVSTHRIRDEHWPDCPDCVAAARVWQVEQ</sequence>
<keyword evidence="3" id="KW-1185">Reference proteome</keyword>